<comment type="similarity">
    <text evidence="2 14">Belongs to the ALAD family.</text>
</comment>
<evidence type="ECO:0000256" key="12">
    <source>
        <dbReference type="PIRSR" id="PIRSR001415-5"/>
    </source>
</evidence>
<comment type="subunit">
    <text evidence="13">Homooctamer.</text>
</comment>
<protein>
    <recommendedName>
        <fullName evidence="4 13">Delta-aminolevulinic acid dehydratase</fullName>
        <ecNumber evidence="3 13">4.2.1.24</ecNumber>
    </recommendedName>
</protein>
<dbReference type="InterPro" id="IPR030656">
    <property type="entry name" value="ALAD_AS"/>
</dbReference>
<name>A0A1L8CNF4_9PROT</name>
<proteinExistence type="inferred from homology"/>
<gene>
    <name evidence="15" type="ORF">MMIC_P1415</name>
</gene>
<evidence type="ECO:0000313" key="16">
    <source>
        <dbReference type="Proteomes" id="UP000231632"/>
    </source>
</evidence>
<dbReference type="STRING" id="1921010.MMIC_P1415"/>
<evidence type="ECO:0000256" key="6">
    <source>
        <dbReference type="ARBA" id="ARBA00023239"/>
    </source>
</evidence>
<comment type="caution">
    <text evidence="15">The sequence shown here is derived from an EMBL/GenBank/DDBJ whole genome shotgun (WGS) entry which is preliminary data.</text>
</comment>
<dbReference type="GO" id="GO:0004655">
    <property type="term" value="F:porphobilinogen synthase activity"/>
    <property type="evidence" value="ECO:0007669"/>
    <property type="project" value="UniProtKB-EC"/>
</dbReference>
<dbReference type="PANTHER" id="PTHR11458">
    <property type="entry name" value="DELTA-AMINOLEVULINIC ACID DEHYDRATASE"/>
    <property type="match status" value="1"/>
</dbReference>
<comment type="pathway">
    <text evidence="1">Porphyrin-containing compound metabolism; protoporphyrin-IX biosynthesis; coproporphyrinogen-III from 5-aminolevulinate: step 1/4.</text>
</comment>
<keyword evidence="16" id="KW-1185">Reference proteome</keyword>
<reference evidence="15 16" key="1">
    <citation type="journal article" date="2017" name="Arch. Microbiol.">
        <title>Mariprofundus micogutta sp. nov., a novel iron-oxidizing zetaproteobacterium isolated from a deep-sea hydrothermal field at the Bayonnaise knoll of the Izu-Ogasawara arc, and a description of Mariprofundales ord. nov. and Zetaproteobacteria classis nov.</title>
        <authorList>
            <person name="Makita H."/>
            <person name="Tanaka E."/>
            <person name="Mitsunobu S."/>
            <person name="Miyazaki M."/>
            <person name="Nunoura T."/>
            <person name="Uematsu K."/>
            <person name="Takaki Y."/>
            <person name="Nishi S."/>
            <person name="Shimamura S."/>
            <person name="Takai K."/>
        </authorList>
    </citation>
    <scope>NUCLEOTIDE SEQUENCE [LARGE SCALE GENOMIC DNA]</scope>
    <source>
        <strain evidence="15 16">ET2</strain>
    </source>
</reference>
<dbReference type="PIRSF" id="PIRSF001415">
    <property type="entry name" value="Porphbilin_synth"/>
    <property type="match status" value="1"/>
</dbReference>
<dbReference type="Gene3D" id="3.20.20.70">
    <property type="entry name" value="Aldolase class I"/>
    <property type="match status" value="1"/>
</dbReference>
<keyword evidence="11" id="KW-0862">Zinc</keyword>
<dbReference type="InterPro" id="IPR001731">
    <property type="entry name" value="ALAD"/>
</dbReference>
<evidence type="ECO:0000256" key="5">
    <source>
        <dbReference type="ARBA" id="ARBA00023133"/>
    </source>
</evidence>
<sequence>MTLPDLIVRPRRLRRNATIRQMVRETTLSTDDFIYPIFVDETIEEAREVASMPGVSRIPLSMVGEVTQQVAALGIPGIILFGIPAEKDAIGSGGWDDNGIVQQAIRAAKAASPETCVIADTCFCEYTDHGHCGVLHGEDVDNDETLLNLQKEAVSYARAGVDIVAPSGMMDGMIAAIREGLDDAGFKDLPIMSYAVKFASGYFGPFRDAADSTPSFGDRASYQMDPANRREALKEAWLDVEEGADMLMVKPGLAYMDIIREVKDATNLPMAVYNVSGEYAMVKAAAEKGWIDEKRVVLETMLSFKRAGADLILSYHALDVARWLREDKA</sequence>
<dbReference type="GO" id="GO:0005829">
    <property type="term" value="C:cytosol"/>
    <property type="evidence" value="ECO:0007669"/>
    <property type="project" value="TreeGrafter"/>
</dbReference>
<feature type="binding site" evidence="11">
    <location>
        <position position="122"/>
    </location>
    <ligand>
        <name>Zn(2+)</name>
        <dbReference type="ChEBI" id="CHEBI:29105"/>
        <note>catalytic</note>
    </ligand>
</feature>
<dbReference type="PANTHER" id="PTHR11458:SF0">
    <property type="entry name" value="DELTA-AMINOLEVULINIC ACID DEHYDRATASE"/>
    <property type="match status" value="1"/>
</dbReference>
<dbReference type="PROSITE" id="PS00169">
    <property type="entry name" value="D_ALA_DEHYDRATASE"/>
    <property type="match status" value="1"/>
</dbReference>
<dbReference type="Proteomes" id="UP000231632">
    <property type="component" value="Unassembled WGS sequence"/>
</dbReference>
<keyword evidence="12" id="KW-0460">Magnesium</keyword>
<keyword evidence="5" id="KW-0350">Heme biosynthesis</keyword>
<dbReference type="InterPro" id="IPR013785">
    <property type="entry name" value="Aldolase_TIM"/>
</dbReference>
<feature type="binding site" evidence="10">
    <location>
        <position position="276"/>
    </location>
    <ligand>
        <name>5-aminolevulinate</name>
        <dbReference type="ChEBI" id="CHEBI:356416"/>
        <label>2</label>
    </ligand>
</feature>
<feature type="binding site" evidence="11">
    <location>
        <position position="132"/>
    </location>
    <ligand>
        <name>Zn(2+)</name>
        <dbReference type="ChEBI" id="CHEBI:29105"/>
        <note>catalytic</note>
    </ligand>
</feature>
<comment type="catalytic activity">
    <reaction evidence="8 13">
        <text>2 5-aminolevulinate = porphobilinogen + 2 H2O + H(+)</text>
        <dbReference type="Rhea" id="RHEA:24064"/>
        <dbReference type="ChEBI" id="CHEBI:15377"/>
        <dbReference type="ChEBI" id="CHEBI:15378"/>
        <dbReference type="ChEBI" id="CHEBI:58126"/>
        <dbReference type="ChEBI" id="CHEBI:356416"/>
        <dbReference type="EC" id="4.2.1.24"/>
    </reaction>
</comment>
<evidence type="ECO:0000256" key="13">
    <source>
        <dbReference type="RuleBase" id="RU000515"/>
    </source>
</evidence>
<dbReference type="OrthoDB" id="5289126at2"/>
<organism evidence="15 16">
    <name type="scientific">Mariprofundus micogutta</name>
    <dbReference type="NCBI Taxonomy" id="1921010"/>
    <lineage>
        <taxon>Bacteria</taxon>
        <taxon>Pseudomonadati</taxon>
        <taxon>Pseudomonadota</taxon>
        <taxon>Candidatius Mariprofundia</taxon>
        <taxon>Mariprofundales</taxon>
        <taxon>Mariprofundaceae</taxon>
        <taxon>Mariprofundus</taxon>
    </lineage>
</organism>
<dbReference type="AlphaFoldDB" id="A0A1L8CNF4"/>
<feature type="active site" description="Schiff-base intermediate with substrate" evidence="9">
    <location>
        <position position="197"/>
    </location>
</feature>
<evidence type="ECO:0000256" key="9">
    <source>
        <dbReference type="PIRSR" id="PIRSR001415-1"/>
    </source>
</evidence>
<dbReference type="CDD" id="cd00384">
    <property type="entry name" value="ALAD_PBGS"/>
    <property type="match status" value="1"/>
</dbReference>
<evidence type="ECO:0000256" key="8">
    <source>
        <dbReference type="ARBA" id="ARBA00047651"/>
    </source>
</evidence>
<feature type="binding site" evidence="11">
    <location>
        <position position="124"/>
    </location>
    <ligand>
        <name>Zn(2+)</name>
        <dbReference type="ChEBI" id="CHEBI:29105"/>
        <note>catalytic</note>
    </ligand>
</feature>
<evidence type="ECO:0000256" key="3">
    <source>
        <dbReference type="ARBA" id="ARBA00012053"/>
    </source>
</evidence>
<dbReference type="GO" id="GO:0006782">
    <property type="term" value="P:protoporphyrinogen IX biosynthetic process"/>
    <property type="evidence" value="ECO:0007669"/>
    <property type="project" value="UniProtKB-UniPathway"/>
</dbReference>
<evidence type="ECO:0000256" key="1">
    <source>
        <dbReference type="ARBA" id="ARBA00004694"/>
    </source>
</evidence>
<dbReference type="Pfam" id="PF00490">
    <property type="entry name" value="ALAD"/>
    <property type="match status" value="1"/>
</dbReference>
<accession>A0A1L8CNF4</accession>
<dbReference type="UniPathway" id="UPA00251">
    <property type="reaction ID" value="UER00318"/>
</dbReference>
<evidence type="ECO:0000256" key="11">
    <source>
        <dbReference type="PIRSR" id="PIRSR001415-3"/>
    </source>
</evidence>
<evidence type="ECO:0000256" key="2">
    <source>
        <dbReference type="ARBA" id="ARBA00008055"/>
    </source>
</evidence>
<dbReference type="EMBL" id="BDFD01000011">
    <property type="protein sequence ID" value="GAV20450.1"/>
    <property type="molecule type" value="Genomic_DNA"/>
</dbReference>
<dbReference type="NCBIfam" id="NF006762">
    <property type="entry name" value="PRK09283.1"/>
    <property type="match status" value="1"/>
</dbReference>
<feature type="binding site" evidence="10">
    <location>
        <position position="219"/>
    </location>
    <ligand>
        <name>5-aminolevulinate</name>
        <dbReference type="ChEBI" id="CHEBI:356416"/>
        <label>1</label>
    </ligand>
</feature>
<dbReference type="GO" id="GO:0008270">
    <property type="term" value="F:zinc ion binding"/>
    <property type="evidence" value="ECO:0007669"/>
    <property type="project" value="TreeGrafter"/>
</dbReference>
<evidence type="ECO:0000256" key="7">
    <source>
        <dbReference type="ARBA" id="ARBA00023244"/>
    </source>
</evidence>
<keyword evidence="7 13" id="KW-0627">Porphyrin biosynthesis</keyword>
<evidence type="ECO:0000256" key="4">
    <source>
        <dbReference type="ARBA" id="ARBA00020771"/>
    </source>
</evidence>
<dbReference type="FunFam" id="3.20.20.70:FF:000019">
    <property type="entry name" value="Delta-aminolevulinic acid dehydratase"/>
    <property type="match status" value="1"/>
</dbReference>
<dbReference type="SUPFAM" id="SSF51569">
    <property type="entry name" value="Aldolase"/>
    <property type="match status" value="1"/>
</dbReference>
<feature type="binding site" evidence="10">
    <location>
        <position position="207"/>
    </location>
    <ligand>
        <name>5-aminolevulinate</name>
        <dbReference type="ChEBI" id="CHEBI:356416"/>
        <label>1</label>
    </ligand>
</feature>
<feature type="binding site" evidence="12">
    <location>
        <position position="235"/>
    </location>
    <ligand>
        <name>Mg(2+)</name>
        <dbReference type="ChEBI" id="CHEBI:18420"/>
    </ligand>
</feature>
<keyword evidence="11" id="KW-0479">Metal-binding</keyword>
<dbReference type="PRINTS" id="PR00144">
    <property type="entry name" value="DALDHYDRTASE"/>
</dbReference>
<dbReference type="SMART" id="SM01004">
    <property type="entry name" value="ALAD"/>
    <property type="match status" value="1"/>
</dbReference>
<evidence type="ECO:0000313" key="15">
    <source>
        <dbReference type="EMBL" id="GAV20450.1"/>
    </source>
</evidence>
<feature type="binding site" evidence="10">
    <location>
        <position position="315"/>
    </location>
    <ligand>
        <name>5-aminolevulinate</name>
        <dbReference type="ChEBI" id="CHEBI:356416"/>
        <label>2</label>
    </ligand>
</feature>
<evidence type="ECO:0000256" key="10">
    <source>
        <dbReference type="PIRSR" id="PIRSR001415-2"/>
    </source>
</evidence>
<feature type="active site" description="Schiff-base intermediate with substrate" evidence="9">
    <location>
        <position position="250"/>
    </location>
</feature>
<evidence type="ECO:0000256" key="14">
    <source>
        <dbReference type="RuleBase" id="RU004161"/>
    </source>
</evidence>
<dbReference type="RefSeq" id="WP_072659771.1">
    <property type="nucleotide sequence ID" value="NZ_BDFD01000011.1"/>
</dbReference>
<keyword evidence="6 13" id="KW-0456">Lyase</keyword>
<dbReference type="EC" id="4.2.1.24" evidence="3 13"/>